<name>A0A455SIU7_9CHLR</name>
<feature type="domain" description="GxGYxYP putative glycoside hydrolase C-terminal" evidence="1">
    <location>
        <begin position="465"/>
        <end position="681"/>
    </location>
</feature>
<evidence type="ECO:0000259" key="2">
    <source>
        <dbReference type="Pfam" id="PF16216"/>
    </source>
</evidence>
<dbReference type="Pfam" id="PF16216">
    <property type="entry name" value="GxGYxYP_N"/>
    <property type="match status" value="1"/>
</dbReference>
<dbReference type="InterPro" id="IPR038410">
    <property type="entry name" value="GxGYxYP_C_sf"/>
</dbReference>
<accession>A0A455SIU7</accession>
<dbReference type="Pfam" id="PF14323">
    <property type="entry name" value="GxGYxYP_C"/>
    <property type="match status" value="1"/>
</dbReference>
<reference evidence="5" key="1">
    <citation type="submission" date="2018-12" db="EMBL/GenBank/DDBJ databases">
        <title>Novel natural products biosynthetic potential of the class Ktedonobacteria.</title>
        <authorList>
            <person name="Zheng Y."/>
            <person name="Saitou A."/>
            <person name="Wang C.M."/>
            <person name="Toyoda A."/>
            <person name="Minakuchi Y."/>
            <person name="Sekiguchi Y."/>
            <person name="Ueda K."/>
            <person name="Takano H."/>
            <person name="Sakai Y."/>
            <person name="Yokota A."/>
            <person name="Yabe S."/>
        </authorList>
    </citation>
    <scope>NUCLEOTIDE SEQUENCE</scope>
    <source>
        <strain evidence="5">COM3</strain>
    </source>
</reference>
<proteinExistence type="predicted"/>
<dbReference type="Gene3D" id="3.20.20.490">
    <property type="entry name" value="GxGYxYP glycoside hydrolase, C-terminal domain"/>
    <property type="match status" value="1"/>
</dbReference>
<dbReference type="InterPro" id="IPR032626">
    <property type="entry name" value="GxGYxYP_N_1st"/>
</dbReference>
<dbReference type="PANTHER" id="PTHR37321">
    <property type="entry name" value="EXPORTED PROTEIN-RELATED"/>
    <property type="match status" value="1"/>
</dbReference>
<protein>
    <recommendedName>
        <fullName evidence="6">GxGYxYP putative glycoside hydrolase N-terminal domain-containing protein</fullName>
    </recommendedName>
</protein>
<evidence type="ECO:0008006" key="6">
    <source>
        <dbReference type="Google" id="ProtNLM"/>
    </source>
</evidence>
<evidence type="ECO:0000259" key="1">
    <source>
        <dbReference type="Pfam" id="PF14323"/>
    </source>
</evidence>
<dbReference type="InterPro" id="IPR048309">
    <property type="entry name" value="GxGYxYP_N_3rd"/>
</dbReference>
<feature type="domain" description="GxGYxYP putative glycoside hydrolase second N-terminal" evidence="3">
    <location>
        <begin position="134"/>
        <end position="204"/>
    </location>
</feature>
<evidence type="ECO:0000313" key="5">
    <source>
        <dbReference type="EMBL" id="BBH86879.1"/>
    </source>
</evidence>
<feature type="domain" description="GxGYxYP putative glycoside hydrolase third N-terminal" evidence="4">
    <location>
        <begin position="373"/>
        <end position="447"/>
    </location>
</feature>
<evidence type="ECO:0000259" key="3">
    <source>
        <dbReference type="Pfam" id="PF20957"/>
    </source>
</evidence>
<sequence>MTHAVWKQRRLRLFIVSLFTICLLAGFMQPESTFAATTSQHANTKGISWPENQELPTFAQPNHLDVIDLEHETGEMSMLLATLQGIVNRERPRIYLIEHMVDDGKYTWLQETGVPYKMYQDPWQLINKYKNELKGIIIYDPNVPDTINAATTLAGLRTGIVAHPDLVAKLTTPPLKLPILEDLRGRFTGKLDVINWQMTNLWPQTTHRMLIGLDPMTGIMVPEDNWKDFQVIAEETREIMDSSNRKVYDLDVSKFLGNEAVYLRFEDAFQIGGWGAAVHQVTVKADGKVIAQFIPCTDAEEQYVFDHGRSACKYDPKNQHRFADGKRYFVYRFAPPAGTKQLIVSVDMWNQYKVSASSVRPRVTSDTRVPYGYLRDYAVANKAMVFWLSSKLSDEAQLLDEIASKVEPETPYLGWFDSEADGVRIMSNHSVYVIAADWFSNLTVHSGIQRPIQAPKVPAAPPLENKIYVTFVMSEGDNFQYNEHHMRMLWNDPNRGKVPITWSTSPLLMEGSPLILNYYQRTATPNDVLVTGPSGMGYFYPSQWPREELATYFEHSKQYLKKTGLDTVYTLDVQQDISPFVAQTYNQSMGIQGLFFNASSQGKTSVIEGLPVSVQIRDTTREKILERIKQNAANWDGKSPLFLSVQLVAWDSTPSDVVYFTQQLGSNFVTVRGDHFFQLFRQANGLPPTR</sequence>
<dbReference type="AlphaFoldDB" id="A0A455SIU7"/>
<gene>
    <name evidence="5" type="ORF">KTC_16300</name>
</gene>
<feature type="domain" description="GxGYxYP putative glycoside hydrolase first N-terminal" evidence="2">
    <location>
        <begin position="63"/>
        <end position="131"/>
    </location>
</feature>
<dbReference type="Pfam" id="PF20957">
    <property type="entry name" value="GxGYxYP_N_2nd"/>
    <property type="match status" value="1"/>
</dbReference>
<dbReference type="Pfam" id="PF20958">
    <property type="entry name" value="GxGYxYP_N_3rd"/>
    <property type="match status" value="1"/>
</dbReference>
<dbReference type="EMBL" id="AP019376">
    <property type="protein sequence ID" value="BBH86879.1"/>
    <property type="molecule type" value="Genomic_DNA"/>
</dbReference>
<dbReference type="InterPro" id="IPR048310">
    <property type="entry name" value="GxGYxYP_N_2nd"/>
</dbReference>
<organism evidence="5">
    <name type="scientific">Thermosporothrix sp. COM3</name>
    <dbReference type="NCBI Taxonomy" id="2490863"/>
    <lineage>
        <taxon>Bacteria</taxon>
        <taxon>Bacillati</taxon>
        <taxon>Chloroflexota</taxon>
        <taxon>Ktedonobacteria</taxon>
        <taxon>Ktedonobacterales</taxon>
        <taxon>Thermosporotrichaceae</taxon>
        <taxon>Thermosporothrix</taxon>
    </lineage>
</organism>
<evidence type="ECO:0000259" key="4">
    <source>
        <dbReference type="Pfam" id="PF20958"/>
    </source>
</evidence>
<dbReference type="PANTHER" id="PTHR37321:SF1">
    <property type="entry name" value="EXPORTED PROTEIN"/>
    <property type="match status" value="1"/>
</dbReference>
<dbReference type="InterPro" id="IPR025832">
    <property type="entry name" value="GxGYxYP_C"/>
</dbReference>